<evidence type="ECO:0000256" key="1">
    <source>
        <dbReference type="ARBA" id="ARBA00022475"/>
    </source>
</evidence>
<dbReference type="PANTHER" id="PTHR34990">
    <property type="entry name" value="UDP-2,3-DIACYLGLUCOSAMINE HYDROLASE-RELATED"/>
    <property type="match status" value="1"/>
</dbReference>
<dbReference type="GO" id="GO:0009245">
    <property type="term" value="P:lipid A biosynthetic process"/>
    <property type="evidence" value="ECO:0007669"/>
    <property type="project" value="TreeGrafter"/>
</dbReference>
<keyword evidence="3" id="KW-0479">Metal-binding</keyword>
<evidence type="ECO:0000313" key="8">
    <source>
        <dbReference type="EMBL" id="MBB3939875.1"/>
    </source>
</evidence>
<gene>
    <name evidence="8" type="ORF">GGR39_001525</name>
</gene>
<comment type="caution">
    <text evidence="8">The sequence shown here is derived from an EMBL/GenBank/DDBJ whole genome shotgun (WGS) entry which is preliminary data.</text>
</comment>
<keyword evidence="4" id="KW-0472">Membrane</keyword>
<dbReference type="Proteomes" id="UP000561459">
    <property type="component" value="Unassembled WGS sequence"/>
</dbReference>
<evidence type="ECO:0000259" key="7">
    <source>
        <dbReference type="Pfam" id="PF00149"/>
    </source>
</evidence>
<evidence type="ECO:0000256" key="3">
    <source>
        <dbReference type="ARBA" id="ARBA00022723"/>
    </source>
</evidence>
<dbReference type="InterPro" id="IPR029052">
    <property type="entry name" value="Metallo-depent_PP-like"/>
</dbReference>
<sequence length="332" mass="36948">MTGKRHSRATPARYGKAAAAKESTEVQTRDDSLLARFAPAITPGPRSAGLQGKIPDWLDLPDPKGFRPKRKYRTVWISDVHLGTRGCNAEMLVDFLRSFECQTLYLVGDIVDGWRLRKGWYWPDAHNEVVRRVLKMAHRGTRVVLIAGNHDEMLRDYAGMSFGGVELALEAVHETADGRRLLITHGDAFDGVVLYARWLAFLGDQAYGLLLRANIVFNAVRRRMKMPYWSLSAYMKKKVKNAVAFVSSYEEAVANEAISRGLDGVVCGHIHCAEIRQFGGITYYNDGDWVESCTALVEDAQGAMSIVDWASEKAAEASARIDVEAHEIESAA</sequence>
<dbReference type="Gene3D" id="3.60.21.10">
    <property type="match status" value="1"/>
</dbReference>
<dbReference type="GO" id="GO:0046872">
    <property type="term" value="F:metal ion binding"/>
    <property type="evidence" value="ECO:0007669"/>
    <property type="project" value="UniProtKB-KW"/>
</dbReference>
<protein>
    <submittedName>
        <fullName evidence="8">UDP-2,3-diacylglucosamine pyrophosphatase LpxH</fullName>
    </submittedName>
</protein>
<dbReference type="EMBL" id="JACIDY010000003">
    <property type="protein sequence ID" value="MBB3939875.1"/>
    <property type="molecule type" value="Genomic_DNA"/>
</dbReference>
<dbReference type="GO" id="GO:0016020">
    <property type="term" value="C:membrane"/>
    <property type="evidence" value="ECO:0007669"/>
    <property type="project" value="GOC"/>
</dbReference>
<dbReference type="InterPro" id="IPR043461">
    <property type="entry name" value="LpxH-like"/>
</dbReference>
<dbReference type="AlphaFoldDB" id="A0A7W6C0H6"/>
<feature type="domain" description="Calcineurin-like phosphoesterase" evidence="7">
    <location>
        <begin position="73"/>
        <end position="272"/>
    </location>
</feature>
<keyword evidence="5" id="KW-0464">Manganese</keyword>
<evidence type="ECO:0000313" key="9">
    <source>
        <dbReference type="Proteomes" id="UP000561459"/>
    </source>
</evidence>
<dbReference type="CDD" id="cd07398">
    <property type="entry name" value="MPP_YbbF-LpxH"/>
    <property type="match status" value="1"/>
</dbReference>
<proteinExistence type="predicted"/>
<dbReference type="SUPFAM" id="SSF56300">
    <property type="entry name" value="Metallo-dependent phosphatases"/>
    <property type="match status" value="1"/>
</dbReference>
<organism evidence="8 9">
    <name type="scientific">Novosphingobium fluoreni</name>
    <dbReference type="NCBI Taxonomy" id="1391222"/>
    <lineage>
        <taxon>Bacteria</taxon>
        <taxon>Pseudomonadati</taxon>
        <taxon>Pseudomonadota</taxon>
        <taxon>Alphaproteobacteria</taxon>
        <taxon>Sphingomonadales</taxon>
        <taxon>Sphingomonadaceae</taxon>
        <taxon>Novosphingobium</taxon>
    </lineage>
</organism>
<dbReference type="GO" id="GO:0008758">
    <property type="term" value="F:UDP-2,3-diacylglucosamine hydrolase activity"/>
    <property type="evidence" value="ECO:0007669"/>
    <property type="project" value="TreeGrafter"/>
</dbReference>
<dbReference type="InterPro" id="IPR004843">
    <property type="entry name" value="Calcineurin-like_PHP"/>
</dbReference>
<evidence type="ECO:0000256" key="5">
    <source>
        <dbReference type="ARBA" id="ARBA00023211"/>
    </source>
</evidence>
<name>A0A7W6C0H6_9SPHN</name>
<dbReference type="Pfam" id="PF00149">
    <property type="entry name" value="Metallophos"/>
    <property type="match status" value="1"/>
</dbReference>
<keyword evidence="1" id="KW-1003">Cell membrane</keyword>
<keyword evidence="2" id="KW-0997">Cell inner membrane</keyword>
<evidence type="ECO:0000256" key="6">
    <source>
        <dbReference type="SAM" id="MobiDB-lite"/>
    </source>
</evidence>
<dbReference type="PANTHER" id="PTHR34990:SF2">
    <property type="entry name" value="BLL8164 PROTEIN"/>
    <property type="match status" value="1"/>
</dbReference>
<feature type="region of interest" description="Disordered" evidence="6">
    <location>
        <begin position="1"/>
        <end position="26"/>
    </location>
</feature>
<evidence type="ECO:0000256" key="2">
    <source>
        <dbReference type="ARBA" id="ARBA00022519"/>
    </source>
</evidence>
<keyword evidence="9" id="KW-1185">Reference proteome</keyword>
<evidence type="ECO:0000256" key="4">
    <source>
        <dbReference type="ARBA" id="ARBA00023136"/>
    </source>
</evidence>
<accession>A0A7W6C0H6</accession>
<reference evidence="8 9" key="1">
    <citation type="submission" date="2020-08" db="EMBL/GenBank/DDBJ databases">
        <title>Genomic Encyclopedia of Type Strains, Phase IV (KMG-IV): sequencing the most valuable type-strain genomes for metagenomic binning, comparative biology and taxonomic classification.</title>
        <authorList>
            <person name="Goeker M."/>
        </authorList>
    </citation>
    <scope>NUCLEOTIDE SEQUENCE [LARGE SCALE GENOMIC DNA]</scope>
    <source>
        <strain evidence="8 9">DSM 27568</strain>
    </source>
</reference>